<evidence type="ECO:0000313" key="3">
    <source>
        <dbReference type="Proteomes" id="UP000289785"/>
    </source>
</evidence>
<dbReference type="KEGG" id="vg:55010429"/>
<dbReference type="EMBL" id="MK376961">
    <property type="protein sequence ID" value="QAU07153.1"/>
    <property type="molecule type" value="Genomic_DNA"/>
</dbReference>
<dbReference type="Proteomes" id="UP000289785">
    <property type="component" value="Segment"/>
</dbReference>
<gene>
    <name evidence="2" type="primary">52</name>
    <name evidence="2" type="ORF">SEA_ASAPAG_52</name>
</gene>
<feature type="region of interest" description="Disordered" evidence="1">
    <location>
        <begin position="109"/>
        <end position="205"/>
    </location>
</feature>
<accession>A0A410TDQ9</accession>
<dbReference type="RefSeq" id="YP_009819097.1">
    <property type="nucleotide sequence ID" value="NC_048146.1"/>
</dbReference>
<evidence type="ECO:0000313" key="2">
    <source>
        <dbReference type="EMBL" id="QAU07153.1"/>
    </source>
</evidence>
<organism evidence="2 3">
    <name type="scientific">Gordonia phage Asapag</name>
    <dbReference type="NCBI Taxonomy" id="2507862"/>
    <lineage>
        <taxon>Viruses</taxon>
        <taxon>Duplodnaviria</taxon>
        <taxon>Heunggongvirae</taxon>
        <taxon>Uroviricota</taxon>
        <taxon>Caudoviricetes</taxon>
        <taxon>Langleyhallvirinae</taxon>
        <taxon>Getalongvirus</taxon>
        <taxon>Getalongvirus asapag</taxon>
    </lineage>
</organism>
<protein>
    <submittedName>
        <fullName evidence="2">Immunity repressor</fullName>
    </submittedName>
</protein>
<name>A0A410TDQ9_9CAUD</name>
<evidence type="ECO:0000256" key="1">
    <source>
        <dbReference type="SAM" id="MobiDB-lite"/>
    </source>
</evidence>
<keyword evidence="3" id="KW-1185">Reference proteome</keyword>
<dbReference type="GeneID" id="55010429"/>
<proteinExistence type="predicted"/>
<reference evidence="2 3" key="1">
    <citation type="submission" date="2019-01" db="EMBL/GenBank/DDBJ databases">
        <authorList>
            <person name="Case A."/>
            <person name="Jordan N."/>
            <person name="Abdul-Shukar N."/>
            <person name="Baronian N."/>
            <person name="Bartlett E."/>
            <person name="Cordova J."/>
            <person name="Doering K."/>
            <person name="Downer L."/>
            <person name="Harrington M."/>
            <person name="Nillson B."/>
            <person name="Rencher J."/>
            <person name="Sandoval D."/>
            <person name="Weiss L."/>
            <person name="West E."/>
            <person name="Koga A.P."/>
            <person name="Garlena R.A."/>
            <person name="Russell D.A."/>
            <person name="Pope W.H."/>
            <person name="Jacobs-Sera D."/>
            <person name="Hatfull G.F."/>
        </authorList>
    </citation>
    <scope>NUCLEOTIDE SEQUENCE [LARGE SCALE GENOMIC DNA]</scope>
</reference>
<sequence length="205" mass="22175">MSALSDLLNSGTVSARQAADKAVEKGIQLPYGTIAAYWSGRHGRPTAATLKRLAQVVQFSEKDLQKAAWNATAPLGPYRPPEESVLLDDRQRQALDDLIRSIVAVRGERHDVTTEPTTAGRPGEATPRKKTGAAKRRNVENKPDNLTSPDQDDDLAGRRHHRDRYRPGPVETDAAAFDPPGLTDADEFNDGVGEGPDPEGPEHGA</sequence>